<accession>A0A2G8RLT0</accession>
<dbReference type="Proteomes" id="UP000230002">
    <property type="component" value="Unassembled WGS sequence"/>
</dbReference>
<proteinExistence type="predicted"/>
<name>A0A2G8RLT0_9APHY</name>
<evidence type="ECO:0000256" key="1">
    <source>
        <dbReference type="SAM" id="MobiDB-lite"/>
    </source>
</evidence>
<sequence length="110" mass="12463">MLARFGTDLVSQMLCDRWRQPTTWPGRFPSCWIPPTLRRPPIRTNVIGLYRPRPCAVPRRSSLSRAQRRKPHAASRRNTHGQGASPLRRGSSRSCKPCDVSSARWGRGDG</sequence>
<organism evidence="2 3">
    <name type="scientific">Ganoderma sinense ZZ0214-1</name>
    <dbReference type="NCBI Taxonomy" id="1077348"/>
    <lineage>
        <taxon>Eukaryota</taxon>
        <taxon>Fungi</taxon>
        <taxon>Dikarya</taxon>
        <taxon>Basidiomycota</taxon>
        <taxon>Agaricomycotina</taxon>
        <taxon>Agaricomycetes</taxon>
        <taxon>Polyporales</taxon>
        <taxon>Polyporaceae</taxon>
        <taxon>Ganoderma</taxon>
    </lineage>
</organism>
<dbReference type="AlphaFoldDB" id="A0A2G8RLT0"/>
<reference evidence="2 3" key="1">
    <citation type="journal article" date="2015" name="Sci. Rep.">
        <title>Chromosome-level genome map provides insights into diverse defense mechanisms in the medicinal fungus Ganoderma sinense.</title>
        <authorList>
            <person name="Zhu Y."/>
            <person name="Xu J."/>
            <person name="Sun C."/>
            <person name="Zhou S."/>
            <person name="Xu H."/>
            <person name="Nelson D.R."/>
            <person name="Qian J."/>
            <person name="Song J."/>
            <person name="Luo H."/>
            <person name="Xiang L."/>
            <person name="Li Y."/>
            <person name="Xu Z."/>
            <person name="Ji A."/>
            <person name="Wang L."/>
            <person name="Lu S."/>
            <person name="Hayward A."/>
            <person name="Sun W."/>
            <person name="Li X."/>
            <person name="Schwartz D.C."/>
            <person name="Wang Y."/>
            <person name="Chen S."/>
        </authorList>
    </citation>
    <scope>NUCLEOTIDE SEQUENCE [LARGE SCALE GENOMIC DNA]</scope>
    <source>
        <strain evidence="2 3">ZZ0214-1</strain>
    </source>
</reference>
<comment type="caution">
    <text evidence="2">The sequence shown here is derived from an EMBL/GenBank/DDBJ whole genome shotgun (WGS) entry which is preliminary data.</text>
</comment>
<evidence type="ECO:0000313" key="2">
    <source>
        <dbReference type="EMBL" id="PIL22474.1"/>
    </source>
</evidence>
<evidence type="ECO:0000313" key="3">
    <source>
        <dbReference type="Proteomes" id="UP000230002"/>
    </source>
</evidence>
<feature type="region of interest" description="Disordered" evidence="1">
    <location>
        <begin position="57"/>
        <end position="110"/>
    </location>
</feature>
<feature type="compositionally biased region" description="Basic residues" evidence="1">
    <location>
        <begin position="66"/>
        <end position="79"/>
    </location>
</feature>
<dbReference type="EMBL" id="AYKW01000069">
    <property type="protein sequence ID" value="PIL22474.1"/>
    <property type="molecule type" value="Genomic_DNA"/>
</dbReference>
<protein>
    <submittedName>
        <fullName evidence="2">Uncharacterized protein</fullName>
    </submittedName>
</protein>
<gene>
    <name evidence="2" type="ORF">GSI_15162</name>
</gene>
<keyword evidence="3" id="KW-1185">Reference proteome</keyword>